<dbReference type="Proteomes" id="UP000689195">
    <property type="component" value="Unassembled WGS sequence"/>
</dbReference>
<keyword evidence="3" id="KW-0175">Coiled coil</keyword>
<dbReference type="PANTHER" id="PTHR48106:SF18">
    <property type="entry name" value="QUINONE OXIDOREDUCTASE PIG3"/>
    <property type="match status" value="1"/>
</dbReference>
<comment type="caution">
    <text evidence="5">The sequence shown here is derived from an EMBL/GenBank/DDBJ whole genome shotgun (WGS) entry which is preliminary data.</text>
</comment>
<dbReference type="InterPro" id="IPR020843">
    <property type="entry name" value="ER"/>
</dbReference>
<evidence type="ECO:0000256" key="3">
    <source>
        <dbReference type="SAM" id="Coils"/>
    </source>
</evidence>
<name>A0A8S1SJH9_9CILI</name>
<dbReference type="EMBL" id="CAJJDO010000008">
    <property type="protein sequence ID" value="CAD8139409.1"/>
    <property type="molecule type" value="Genomic_DNA"/>
</dbReference>
<evidence type="ECO:0000256" key="1">
    <source>
        <dbReference type="ARBA" id="ARBA00022857"/>
    </source>
</evidence>
<dbReference type="SMART" id="SM00829">
    <property type="entry name" value="PKS_ER"/>
    <property type="match status" value="1"/>
</dbReference>
<dbReference type="Pfam" id="PF22782">
    <property type="entry name" value="SDE2"/>
    <property type="match status" value="1"/>
</dbReference>
<accession>A0A8S1SJH9</accession>
<evidence type="ECO:0000259" key="4">
    <source>
        <dbReference type="SMART" id="SM00829"/>
    </source>
</evidence>
<gene>
    <name evidence="5" type="ORF">PPENT_87.1.T0080084</name>
</gene>
<evidence type="ECO:0000256" key="2">
    <source>
        <dbReference type="ARBA" id="ARBA00023002"/>
    </source>
</evidence>
<dbReference type="PANTHER" id="PTHR48106">
    <property type="entry name" value="QUINONE OXIDOREDUCTASE PIG3-RELATED"/>
    <property type="match status" value="1"/>
</dbReference>
<dbReference type="InterPro" id="IPR053822">
    <property type="entry name" value="SDE2-like_dom"/>
</dbReference>
<organism evidence="5 6">
    <name type="scientific">Paramecium pentaurelia</name>
    <dbReference type="NCBI Taxonomy" id="43138"/>
    <lineage>
        <taxon>Eukaryota</taxon>
        <taxon>Sar</taxon>
        <taxon>Alveolata</taxon>
        <taxon>Ciliophora</taxon>
        <taxon>Intramacronucleata</taxon>
        <taxon>Oligohymenophorea</taxon>
        <taxon>Peniculida</taxon>
        <taxon>Parameciidae</taxon>
        <taxon>Paramecium</taxon>
    </lineage>
</organism>
<dbReference type="OrthoDB" id="3509362at2759"/>
<feature type="domain" description="Enoyl reductase (ER)" evidence="4">
    <location>
        <begin position="243"/>
        <end position="557"/>
    </location>
</feature>
<evidence type="ECO:0000313" key="6">
    <source>
        <dbReference type="Proteomes" id="UP000689195"/>
    </source>
</evidence>
<dbReference type="GO" id="GO:0070402">
    <property type="term" value="F:NADPH binding"/>
    <property type="evidence" value="ECO:0007669"/>
    <property type="project" value="TreeGrafter"/>
</dbReference>
<dbReference type="Pfam" id="PF00107">
    <property type="entry name" value="ADH_zinc_N"/>
    <property type="match status" value="1"/>
</dbReference>
<dbReference type="InterPro" id="IPR013149">
    <property type="entry name" value="ADH-like_C"/>
</dbReference>
<keyword evidence="1" id="KW-0521">NADP</keyword>
<keyword evidence="6" id="KW-1185">Reference proteome</keyword>
<evidence type="ECO:0000313" key="5">
    <source>
        <dbReference type="EMBL" id="CAD8139409.1"/>
    </source>
</evidence>
<keyword evidence="2" id="KW-0560">Oxidoreductase</keyword>
<proteinExistence type="predicted"/>
<dbReference type="AlphaFoldDB" id="A0A8S1SJH9"/>
<reference evidence="5" key="1">
    <citation type="submission" date="2021-01" db="EMBL/GenBank/DDBJ databases">
        <authorList>
            <consortium name="Genoscope - CEA"/>
            <person name="William W."/>
        </authorList>
    </citation>
    <scope>NUCLEOTIDE SEQUENCE</scope>
</reference>
<sequence>MTYQIFIQTPEGSHLHFIGSDINDIKVFVGQELGIPEDIQKYHIGGRLLSNISQLSDLCTITLFLGLQGGKGGFGSLLKNQAQTRRKIINWDQSRDRDGRRIINSKNTINLINYFQNKKDEPNKIKKERDQVELTQATLKANESNIKLDQVYIRRNQQNEKNIENSIQQAKGNYKARKQAEKVKEKVELDFLNEIDQFLEEEKQEQQQEQINNIDEQINKSENVGTEEPQISKKVKVTQQEYGSPEVLKLGESDIPKPLENQSLIEIKSTSINRADTLQRQGLYAIPKGSTTILGLEFAGYELDENGNRIRKVMSILPGGGYSQFVVVNKDHLIDVPANIPLEIAGGICEVYLTAYLLYKLSDLRKGDSCLIYAAASGVGQAALQLSNIFGINAIASCSKGKVDAIKKYTKNIIIRDESIEEQFKQLKTLFPQGVNAIFDCIGKQNYKLTVDSLAIDGKWILYGLITGGLIENFNLGSLLQKRISLINTTLRSRPDDFKKNLIAEFKQYVLPYIANGDIEIPVDSITKIKWDQNGINEFIRLHTEMDQNKNVGKQIVVFE</sequence>
<protein>
    <recommendedName>
        <fullName evidence="4">Enoyl reductase (ER) domain-containing protein</fullName>
    </recommendedName>
</protein>
<feature type="coiled-coil region" evidence="3">
    <location>
        <begin position="153"/>
        <end position="224"/>
    </location>
</feature>
<dbReference type="GO" id="GO:0016651">
    <property type="term" value="F:oxidoreductase activity, acting on NAD(P)H"/>
    <property type="evidence" value="ECO:0007669"/>
    <property type="project" value="TreeGrafter"/>
</dbReference>